<feature type="domain" description="Fibronectin type-III" evidence="6">
    <location>
        <begin position="799"/>
        <end position="900"/>
    </location>
</feature>
<organism evidence="7 8">
    <name type="scientific">Holothuria leucospilota</name>
    <name type="common">Black long sea cucumber</name>
    <name type="synonym">Mertensiothuria leucospilota</name>
    <dbReference type="NCBI Taxonomy" id="206669"/>
    <lineage>
        <taxon>Eukaryota</taxon>
        <taxon>Metazoa</taxon>
        <taxon>Echinodermata</taxon>
        <taxon>Eleutherozoa</taxon>
        <taxon>Echinozoa</taxon>
        <taxon>Holothuroidea</taxon>
        <taxon>Aspidochirotacea</taxon>
        <taxon>Aspidochirotida</taxon>
        <taxon>Holothuriidae</taxon>
        <taxon>Holothuria</taxon>
    </lineage>
</organism>
<feature type="transmembrane region" description="Helical" evidence="3">
    <location>
        <begin position="12"/>
        <end position="32"/>
    </location>
</feature>
<feature type="domain" description="EGF-like" evidence="4">
    <location>
        <begin position="272"/>
        <end position="299"/>
    </location>
</feature>
<dbReference type="Proteomes" id="UP001152320">
    <property type="component" value="Chromosome 6"/>
</dbReference>
<evidence type="ECO:0000256" key="3">
    <source>
        <dbReference type="SAM" id="Phobius"/>
    </source>
</evidence>
<feature type="compositionally biased region" description="Polar residues" evidence="2">
    <location>
        <begin position="112"/>
        <end position="130"/>
    </location>
</feature>
<dbReference type="InterPro" id="IPR013783">
    <property type="entry name" value="Ig-like_fold"/>
</dbReference>
<protein>
    <submittedName>
        <fullName evidence="7">Angiopoietin-1 receptor</fullName>
    </submittedName>
</protein>
<dbReference type="PANTHER" id="PTHR26391">
    <property type="entry name" value="INACTIVE TYROSINE-PROTEIN KINASE 7"/>
    <property type="match status" value="1"/>
</dbReference>
<name>A0A9Q1C954_HOLLE</name>
<feature type="region of interest" description="Disordered" evidence="2">
    <location>
        <begin position="1093"/>
        <end position="1129"/>
    </location>
</feature>
<dbReference type="InterPro" id="IPR003599">
    <property type="entry name" value="Ig_sub"/>
</dbReference>
<dbReference type="CDD" id="cd00063">
    <property type="entry name" value="FN3"/>
    <property type="match status" value="2"/>
</dbReference>
<evidence type="ECO:0000256" key="1">
    <source>
        <dbReference type="PROSITE-ProRule" id="PRU00076"/>
    </source>
</evidence>
<dbReference type="SUPFAM" id="SSF49265">
    <property type="entry name" value="Fibronectin type III"/>
    <property type="match status" value="2"/>
</dbReference>
<dbReference type="OrthoDB" id="6108566at2759"/>
<evidence type="ECO:0000313" key="7">
    <source>
        <dbReference type="EMBL" id="KAJ8040642.1"/>
    </source>
</evidence>
<dbReference type="PROSITE" id="PS50835">
    <property type="entry name" value="IG_LIKE"/>
    <property type="match status" value="1"/>
</dbReference>
<dbReference type="PRINTS" id="PR00011">
    <property type="entry name" value="EGFLAMININ"/>
</dbReference>
<comment type="caution">
    <text evidence="7">The sequence shown here is derived from an EMBL/GenBank/DDBJ whole genome shotgun (WGS) entry which is preliminary data.</text>
</comment>
<dbReference type="PROSITE" id="PS50026">
    <property type="entry name" value="EGF_3"/>
    <property type="match status" value="1"/>
</dbReference>
<keyword evidence="1" id="KW-1015">Disulfide bond</keyword>
<dbReference type="InterPro" id="IPR036179">
    <property type="entry name" value="Ig-like_dom_sf"/>
</dbReference>
<proteinExistence type="predicted"/>
<dbReference type="SUPFAM" id="SSF48726">
    <property type="entry name" value="Immunoglobulin"/>
    <property type="match status" value="1"/>
</dbReference>
<dbReference type="SMART" id="SM00181">
    <property type="entry name" value="EGF"/>
    <property type="match status" value="4"/>
</dbReference>
<dbReference type="InterPro" id="IPR000742">
    <property type="entry name" value="EGF"/>
</dbReference>
<evidence type="ECO:0000259" key="5">
    <source>
        <dbReference type="PROSITE" id="PS50835"/>
    </source>
</evidence>
<dbReference type="FunFam" id="2.170.300.10:FF:000003">
    <property type="entry name" value="tyrosine-protein kinase receptor Tie-1 isoform X1"/>
    <property type="match status" value="1"/>
</dbReference>
<dbReference type="PANTHER" id="PTHR26391:SF18">
    <property type="entry name" value="PROTEIN KINASE RECEPTOR TIE-1, PUTATIVE-RELATED"/>
    <property type="match status" value="1"/>
</dbReference>
<dbReference type="InterPro" id="IPR002049">
    <property type="entry name" value="LE_dom"/>
</dbReference>
<keyword evidence="8" id="KW-1185">Reference proteome</keyword>
<dbReference type="EMBL" id="JAIZAY010000006">
    <property type="protein sequence ID" value="KAJ8040642.1"/>
    <property type="molecule type" value="Genomic_DNA"/>
</dbReference>
<dbReference type="AlphaFoldDB" id="A0A9Q1C954"/>
<evidence type="ECO:0000313" key="8">
    <source>
        <dbReference type="Proteomes" id="UP001152320"/>
    </source>
</evidence>
<feature type="region of interest" description="Disordered" evidence="2">
    <location>
        <begin position="112"/>
        <end position="132"/>
    </location>
</feature>
<dbReference type="CDD" id="cd00055">
    <property type="entry name" value="EGF_Lam"/>
    <property type="match status" value="2"/>
</dbReference>
<feature type="transmembrane region" description="Helical" evidence="3">
    <location>
        <begin position="1133"/>
        <end position="1157"/>
    </location>
</feature>
<keyword evidence="7" id="KW-0675">Receptor</keyword>
<dbReference type="Gene3D" id="2.170.300.10">
    <property type="entry name" value="Tie2 ligand-binding domain superfamily"/>
    <property type="match status" value="2"/>
</dbReference>
<keyword evidence="3" id="KW-0812">Transmembrane</keyword>
<feature type="domain" description="Ig-like" evidence="5">
    <location>
        <begin position="528"/>
        <end position="589"/>
    </location>
</feature>
<feature type="domain" description="Fibronectin type-III" evidence="6">
    <location>
        <begin position="902"/>
        <end position="1003"/>
    </location>
</feature>
<evidence type="ECO:0000259" key="4">
    <source>
        <dbReference type="PROSITE" id="PS50026"/>
    </source>
</evidence>
<dbReference type="SMART" id="SM00409">
    <property type="entry name" value="IG"/>
    <property type="match status" value="2"/>
</dbReference>
<evidence type="ECO:0000259" key="6">
    <source>
        <dbReference type="PROSITE" id="PS50853"/>
    </source>
</evidence>
<reference evidence="7" key="1">
    <citation type="submission" date="2021-10" db="EMBL/GenBank/DDBJ databases">
        <title>Tropical sea cucumber genome reveals ecological adaptation and Cuvierian tubules defense mechanism.</title>
        <authorList>
            <person name="Chen T."/>
        </authorList>
    </citation>
    <scope>NUCLEOTIDE SEQUENCE</scope>
    <source>
        <strain evidence="7">Nanhai2018</strain>
        <tissue evidence="7">Muscle</tissue>
    </source>
</reference>
<dbReference type="InterPro" id="IPR003961">
    <property type="entry name" value="FN3_dom"/>
</dbReference>
<evidence type="ECO:0000256" key="2">
    <source>
        <dbReference type="SAM" id="MobiDB-lite"/>
    </source>
</evidence>
<accession>A0A9Q1C954</accession>
<keyword evidence="3" id="KW-0472">Membrane</keyword>
<dbReference type="Gene3D" id="2.60.40.10">
    <property type="entry name" value="Immunoglobulins"/>
    <property type="match status" value="5"/>
</dbReference>
<dbReference type="InterPro" id="IPR007110">
    <property type="entry name" value="Ig-like_dom"/>
</dbReference>
<feature type="disulfide bond" evidence="1">
    <location>
        <begin position="289"/>
        <end position="298"/>
    </location>
</feature>
<dbReference type="InterPro" id="IPR036116">
    <property type="entry name" value="FN3_sf"/>
</dbReference>
<feature type="domain" description="Fibronectin type-III" evidence="6">
    <location>
        <begin position="1007"/>
        <end position="1106"/>
    </location>
</feature>
<dbReference type="PROSITE" id="PS00022">
    <property type="entry name" value="EGF_1"/>
    <property type="match status" value="3"/>
</dbReference>
<comment type="caution">
    <text evidence="1">Lacks conserved residue(s) required for the propagation of feature annotation.</text>
</comment>
<keyword evidence="3" id="KW-1133">Transmembrane helix</keyword>
<dbReference type="PROSITE" id="PS50853">
    <property type="entry name" value="FN3"/>
    <property type="match status" value="3"/>
</dbReference>
<dbReference type="SMART" id="SM00060">
    <property type="entry name" value="FN3"/>
    <property type="match status" value="3"/>
</dbReference>
<gene>
    <name evidence="7" type="ORF">HOLleu_14991</name>
</gene>
<keyword evidence="1" id="KW-0245">EGF-like domain</keyword>
<dbReference type="GO" id="GO:0030154">
    <property type="term" value="P:cell differentiation"/>
    <property type="evidence" value="ECO:0007669"/>
    <property type="project" value="UniProtKB-ARBA"/>
</dbReference>
<sequence>MVHGNNLTAGKMSVVCVFIFMILPTNLLGHILDTMCLTTSPDGEPVGSVTYLGIVSGFDEDAAMFYRRGASTRNYEKYSYPTIGNYSCNQTSSSEENISCGFFRQVQIGSVNQTEDDSPTSSDSVTLTDAETNEEEQRVLRFGVFQCRAAKYNFTETTTLIIMSRNAVFKPKSFTITVNLEDRVRLAMTPSPAVTAADIRWRHITRTGVIIKTEWRSNANPVIGKVSLNDAGVYEAYTMSSKEHYSGYTRLLVRGCRYNLWGHPASCEHTCPVCYNGGVCDDKSGRCFCPPGFTGDRCENACSRGFIGQRCDVECSEVSDYEDCRGTEICLPDPFGCSCAPGYKGLNCTEECAAGFYGAGCTQVCHCDDNTFCDIKTGLCSAGECESSWGGPMCQVTVLSIFGYGYPAVVNTGNKGPHSVYKALTKIQTESDTVELKVGREVETGSGATGSGVSSLYGSQNYSKDDTGLPYTDFPTISNMWGGGNIFSFRSDREDTESLGVFYVEGIYRQRKEHIPLVRMSNQASNVPQKITWTVGTGESVRLQLDSSTWSPSTLRWRHNGGKIIERANGKTYLTIMKARKADEGVYECFDETAEEKDKAIMLLKVRSCPSGKWGIYCNNTCPVCYYKGICHDETGECVCQAGYTGRSCSEICSSHGTFGPTCELLCGESGACQYTQICSPDPIGCHCRSGFRSERCHEYCGRRKFGPDCSMLAHCSSISDHVEGCSSDTCSYGYQGPGCQERNPHLQCISGLYGILCNYPCHCTSSYNVCDRTTGSCGRSGAEGCAAGWGGNNCNDALPALMEAPIFHIIDDELIILWNLWRPGVDYGTGPVKSYVVKYERDALSCSSCSVNVTGYSTLLEGLDPREVFSISVAAVKDIGGIDVTGPDSPPISVLSPCGRPYFSPEINNTSSLDNADLFVRWQIEAPAKWMECFLSIRVFYRMTNNQQVEGYETKDYNATQGDIRLENLKPCKSYDVKLAVVYRNGKTSRNSSSETAVTNSSGIFPEITVQEKDVSPTTLTIMWQLRGEGDSEWSSIGDENQYKLILIMETPGGNTTTNTYDLTQQYHTAKDLETNTTYIFDVTVEDCAGRKGPRESLNITTKPPPTTPIPELVTQSLTPESSKPQPSESSIYPVVLPILLPLLFLLIVIVVFLFFMKRRNKQRPSARRKVENFSGAVNKSSEMMPVKLSADVPPSTEFVTPSLESMTPSTETEILYSNLASDAFCIALENLHNYVQSKKLETDGFKKEFEVKQAFCLSLVNLYPM</sequence>